<evidence type="ECO:0000313" key="4">
    <source>
        <dbReference type="EMBL" id="PWN41550.1"/>
    </source>
</evidence>
<feature type="chain" id="PRO_5016281781" description="Altered inheritance of mitochondria protein 6" evidence="3">
    <location>
        <begin position="22"/>
        <end position="342"/>
    </location>
</feature>
<comment type="similarity">
    <text evidence="1">Belongs to the AIM6 family.</text>
</comment>
<dbReference type="GO" id="GO:0006629">
    <property type="term" value="P:lipid metabolic process"/>
    <property type="evidence" value="ECO:0007669"/>
    <property type="project" value="InterPro"/>
</dbReference>
<keyword evidence="5" id="KW-1185">Reference proteome</keyword>
<dbReference type="Gene3D" id="3.20.20.190">
    <property type="entry name" value="Phosphatidylinositol (PI) phosphodiesterase"/>
    <property type="match status" value="1"/>
</dbReference>
<dbReference type="PANTHER" id="PTHR31571">
    <property type="entry name" value="ALTERED INHERITANCE OF MITOCHONDRIA PROTEIN 6"/>
    <property type="match status" value="1"/>
</dbReference>
<organism evidence="4 5">
    <name type="scientific">Ceraceosorus guamensis</name>
    <dbReference type="NCBI Taxonomy" id="1522189"/>
    <lineage>
        <taxon>Eukaryota</taxon>
        <taxon>Fungi</taxon>
        <taxon>Dikarya</taxon>
        <taxon>Basidiomycota</taxon>
        <taxon>Ustilaginomycotina</taxon>
        <taxon>Exobasidiomycetes</taxon>
        <taxon>Ceraceosorales</taxon>
        <taxon>Ceraceosoraceae</taxon>
        <taxon>Ceraceosorus</taxon>
    </lineage>
</organism>
<gene>
    <name evidence="4" type="ORF">IE81DRAFT_334848</name>
</gene>
<protein>
    <recommendedName>
        <fullName evidence="2">Altered inheritance of mitochondria protein 6</fullName>
    </recommendedName>
</protein>
<dbReference type="InterPro" id="IPR051236">
    <property type="entry name" value="HAT_RTT109-like"/>
</dbReference>
<dbReference type="SUPFAM" id="SSF51695">
    <property type="entry name" value="PLC-like phosphodiesterases"/>
    <property type="match status" value="1"/>
</dbReference>
<dbReference type="RefSeq" id="XP_025368710.1">
    <property type="nucleotide sequence ID" value="XM_025515428.1"/>
</dbReference>
<evidence type="ECO:0000256" key="1">
    <source>
        <dbReference type="ARBA" id="ARBA00008858"/>
    </source>
</evidence>
<accession>A0A316VVN4</accession>
<dbReference type="STRING" id="1522189.A0A316VVN4"/>
<dbReference type="GO" id="GO:0008081">
    <property type="term" value="F:phosphoric diester hydrolase activity"/>
    <property type="evidence" value="ECO:0007669"/>
    <property type="project" value="InterPro"/>
</dbReference>
<evidence type="ECO:0000313" key="5">
    <source>
        <dbReference type="Proteomes" id="UP000245783"/>
    </source>
</evidence>
<feature type="signal peptide" evidence="3">
    <location>
        <begin position="1"/>
        <end position="21"/>
    </location>
</feature>
<dbReference type="GeneID" id="37037298"/>
<proteinExistence type="inferred from homology"/>
<name>A0A316VVN4_9BASI</name>
<dbReference type="InParanoid" id="A0A316VVN4"/>
<dbReference type="EMBL" id="KZ819391">
    <property type="protein sequence ID" value="PWN41550.1"/>
    <property type="molecule type" value="Genomic_DNA"/>
</dbReference>
<sequence length="342" mass="37096">MVNRATSTLIGLIAAASAVTALKLNPTKPIESDTTSFFGGRDASILQHPADWSRDIQPIGVHSHNDYWRDTPVLDALAHGVRSIESDVWLMNGELYVGHDPYSLSPERTFESLTLAPLRKAIDQANDANALLSSKSEAAFFKPLQDQLRTNTTLPWNGFYTAGVGNAAPIQLLVDLKTEGRRTLEATIEALRPLEQKGYLTTYKDGKITKGPIVVIGTGNTPTDALAALQSRNIFVDCPLGKLSEDFQIEGQAYAYNSTLCGIASTSLGSLAPGYKGLMDPSADVVSNLTKAIDDAHSRGIATRVWDTPVWPSFVRDRVNGLLLSLGSDWINADDLDAIQKW</sequence>
<evidence type="ECO:0000256" key="2">
    <source>
        <dbReference type="ARBA" id="ARBA00014286"/>
    </source>
</evidence>
<dbReference type="OrthoDB" id="4153866at2759"/>
<dbReference type="Proteomes" id="UP000245783">
    <property type="component" value="Unassembled WGS sequence"/>
</dbReference>
<dbReference type="AlphaFoldDB" id="A0A316VVN4"/>
<keyword evidence="3" id="KW-0732">Signal</keyword>
<dbReference type="PANTHER" id="PTHR31571:SF1">
    <property type="entry name" value="ALTERED INHERITANCE OF MITOCHONDRIA PROTEIN 6"/>
    <property type="match status" value="1"/>
</dbReference>
<evidence type="ECO:0000256" key="3">
    <source>
        <dbReference type="SAM" id="SignalP"/>
    </source>
</evidence>
<dbReference type="InterPro" id="IPR017946">
    <property type="entry name" value="PLC-like_Pdiesterase_TIM-brl"/>
</dbReference>
<reference evidence="4 5" key="1">
    <citation type="journal article" date="2018" name="Mol. Biol. Evol.">
        <title>Broad Genomic Sampling Reveals a Smut Pathogenic Ancestry of the Fungal Clade Ustilaginomycotina.</title>
        <authorList>
            <person name="Kijpornyongpan T."/>
            <person name="Mondo S.J."/>
            <person name="Barry K."/>
            <person name="Sandor L."/>
            <person name="Lee J."/>
            <person name="Lipzen A."/>
            <person name="Pangilinan J."/>
            <person name="LaButti K."/>
            <person name="Hainaut M."/>
            <person name="Henrissat B."/>
            <person name="Grigoriev I.V."/>
            <person name="Spatafora J.W."/>
            <person name="Aime M.C."/>
        </authorList>
    </citation>
    <scope>NUCLEOTIDE SEQUENCE [LARGE SCALE GENOMIC DNA]</scope>
    <source>
        <strain evidence="4 5">MCA 4658</strain>
    </source>
</reference>